<organism evidence="2 3">
    <name type="scientific">Kitasatospora cinereorecta</name>
    <dbReference type="NCBI Taxonomy" id="285560"/>
    <lineage>
        <taxon>Bacteria</taxon>
        <taxon>Bacillati</taxon>
        <taxon>Actinomycetota</taxon>
        <taxon>Actinomycetes</taxon>
        <taxon>Kitasatosporales</taxon>
        <taxon>Streptomycetaceae</taxon>
        <taxon>Kitasatospora</taxon>
    </lineage>
</organism>
<evidence type="ECO:0000256" key="1">
    <source>
        <dbReference type="SAM" id="SignalP"/>
    </source>
</evidence>
<keyword evidence="1" id="KW-0732">Signal</keyword>
<dbReference type="Gene3D" id="2.50.20.20">
    <property type="match status" value="1"/>
</dbReference>
<accession>A0ABW0VMN0</accession>
<evidence type="ECO:0000313" key="2">
    <source>
        <dbReference type="EMBL" id="MFC5646775.1"/>
    </source>
</evidence>
<dbReference type="RefSeq" id="WP_346149005.1">
    <property type="nucleotide sequence ID" value="NZ_BAAAUA010000061.1"/>
</dbReference>
<protein>
    <recommendedName>
        <fullName evidence="4">Lipoprotein</fullName>
    </recommendedName>
</protein>
<keyword evidence="3" id="KW-1185">Reference proteome</keyword>
<dbReference type="Proteomes" id="UP001596066">
    <property type="component" value="Unassembled WGS sequence"/>
</dbReference>
<sequence length="267" mass="27599">MMPTRRLVAGAAVLLIAATGTACGHRTTGRAAAPAASASLPASASAPASTTSNDALGADDLAARAKYAMGRLSSVTVDGTIHVDQEEMTIHLTADRDKNCQGTVALGSIGEVEVRHTGSHTWIKPDARFWTSIAAEQGAGSSGQAVAEVFKGRYLTGGEDDANLKEVSEMCGLIEGITDGDLAPDAVKAGTGTVNGTRTVNLQTTDGDGTHSTLYIAAEGEPYVVRMESPEQGRVDFSAFDVPFTVQAPPADAVIDYTAFQQKAKTV</sequence>
<feature type="chain" id="PRO_5046439217" description="Lipoprotein" evidence="1">
    <location>
        <begin position="23"/>
        <end position="267"/>
    </location>
</feature>
<feature type="signal peptide" evidence="1">
    <location>
        <begin position="1"/>
        <end position="22"/>
    </location>
</feature>
<comment type="caution">
    <text evidence="2">The sequence shown here is derived from an EMBL/GenBank/DDBJ whole genome shotgun (WGS) entry which is preliminary data.</text>
</comment>
<evidence type="ECO:0008006" key="4">
    <source>
        <dbReference type="Google" id="ProtNLM"/>
    </source>
</evidence>
<dbReference type="EMBL" id="JBHSOC010000113">
    <property type="protein sequence ID" value="MFC5646775.1"/>
    <property type="molecule type" value="Genomic_DNA"/>
</dbReference>
<evidence type="ECO:0000313" key="3">
    <source>
        <dbReference type="Proteomes" id="UP001596066"/>
    </source>
</evidence>
<proteinExistence type="predicted"/>
<gene>
    <name evidence="2" type="ORF">ACFPZF_36215</name>
</gene>
<name>A0ABW0VMN0_9ACTN</name>
<dbReference type="PROSITE" id="PS51257">
    <property type="entry name" value="PROKAR_LIPOPROTEIN"/>
    <property type="match status" value="1"/>
</dbReference>
<reference evidence="3" key="1">
    <citation type="journal article" date="2019" name="Int. J. Syst. Evol. Microbiol.">
        <title>The Global Catalogue of Microorganisms (GCM) 10K type strain sequencing project: providing services to taxonomists for standard genome sequencing and annotation.</title>
        <authorList>
            <consortium name="The Broad Institute Genomics Platform"/>
            <consortium name="The Broad Institute Genome Sequencing Center for Infectious Disease"/>
            <person name="Wu L."/>
            <person name="Ma J."/>
        </authorList>
    </citation>
    <scope>NUCLEOTIDE SEQUENCE [LARGE SCALE GENOMIC DNA]</scope>
    <source>
        <strain evidence="3">CGMCC 4.1622</strain>
    </source>
</reference>